<feature type="transmembrane region" description="Helical" evidence="1">
    <location>
        <begin position="15"/>
        <end position="37"/>
    </location>
</feature>
<dbReference type="InterPro" id="IPR033481">
    <property type="entry name" value="Dni1/Fig1"/>
</dbReference>
<keyword evidence="3" id="KW-1185">Reference proteome</keyword>
<evidence type="ECO:0000256" key="1">
    <source>
        <dbReference type="SAM" id="Phobius"/>
    </source>
</evidence>
<gene>
    <name evidence="2" type="ORF">BU26DRAFT_540672</name>
</gene>
<dbReference type="GeneID" id="54584891"/>
<dbReference type="Proteomes" id="UP000800094">
    <property type="component" value="Unassembled WGS sequence"/>
</dbReference>
<organism evidence="2 3">
    <name type="scientific">Trematosphaeria pertusa</name>
    <dbReference type="NCBI Taxonomy" id="390896"/>
    <lineage>
        <taxon>Eukaryota</taxon>
        <taxon>Fungi</taxon>
        <taxon>Dikarya</taxon>
        <taxon>Ascomycota</taxon>
        <taxon>Pezizomycotina</taxon>
        <taxon>Dothideomycetes</taxon>
        <taxon>Pleosporomycetidae</taxon>
        <taxon>Pleosporales</taxon>
        <taxon>Massarineae</taxon>
        <taxon>Trematosphaeriaceae</taxon>
        <taxon>Trematosphaeria</taxon>
    </lineage>
</organism>
<keyword evidence="1" id="KW-0812">Transmembrane</keyword>
<sequence length="249" mass="26564">MARQNYGVSWRKHSAILLVGCSSYSSMTNVYILGLSYTNSTPSGLGPVEKKLSETLSGFKGDAQLEVRTGYFGMCVRQRGVLWLCSADTDGLAQQIGPENDALNLIGAASKFRNDVLFSGLFLMAIVLSFFSALLMATFPGWRKERDDSGGSGGSGVQVKTFPSRPVSQAALSCASVAATLCLVASLWQHVGSVGAAAMAETANYGNLKTDIGVGAIAMAWIGFSLMVLVASALLTMIQPIQRHRRYWS</sequence>
<dbReference type="RefSeq" id="XP_033684447.1">
    <property type="nucleotide sequence ID" value="XM_033831561.1"/>
</dbReference>
<dbReference type="GO" id="GO:0016020">
    <property type="term" value="C:membrane"/>
    <property type="evidence" value="ECO:0007669"/>
    <property type="project" value="InterPro"/>
</dbReference>
<dbReference type="Pfam" id="PF12351">
    <property type="entry name" value="Fig1"/>
    <property type="match status" value="1"/>
</dbReference>
<dbReference type="OrthoDB" id="3550957at2759"/>
<dbReference type="EMBL" id="ML987195">
    <property type="protein sequence ID" value="KAF2249443.1"/>
    <property type="molecule type" value="Genomic_DNA"/>
</dbReference>
<dbReference type="PANTHER" id="PTHR28092">
    <property type="entry name" value="FACTOR-INDUCED GENE 1 PROTEIN"/>
    <property type="match status" value="1"/>
</dbReference>
<keyword evidence="1" id="KW-0472">Membrane</keyword>
<feature type="transmembrane region" description="Helical" evidence="1">
    <location>
        <begin position="212"/>
        <end position="238"/>
    </location>
</feature>
<name>A0A6A6IIR1_9PLEO</name>
<evidence type="ECO:0000313" key="3">
    <source>
        <dbReference type="Proteomes" id="UP000800094"/>
    </source>
</evidence>
<accession>A0A6A6IIR1</accession>
<dbReference type="GO" id="GO:0043332">
    <property type="term" value="C:mating projection tip"/>
    <property type="evidence" value="ECO:0007669"/>
    <property type="project" value="TreeGrafter"/>
</dbReference>
<protein>
    <recommendedName>
        <fullName evidence="4">Membrane fusion mating protein FIG1</fullName>
    </recommendedName>
</protein>
<feature type="transmembrane region" description="Helical" evidence="1">
    <location>
        <begin position="170"/>
        <end position="192"/>
    </location>
</feature>
<evidence type="ECO:0008006" key="4">
    <source>
        <dbReference type="Google" id="ProtNLM"/>
    </source>
</evidence>
<proteinExistence type="predicted"/>
<keyword evidence="1" id="KW-1133">Transmembrane helix</keyword>
<dbReference type="PANTHER" id="PTHR28092:SF1">
    <property type="entry name" value="FACTOR-INDUCED GENE 1 PROTEIN"/>
    <property type="match status" value="1"/>
</dbReference>
<evidence type="ECO:0000313" key="2">
    <source>
        <dbReference type="EMBL" id="KAF2249443.1"/>
    </source>
</evidence>
<reference evidence="2" key="1">
    <citation type="journal article" date="2020" name="Stud. Mycol.">
        <title>101 Dothideomycetes genomes: a test case for predicting lifestyles and emergence of pathogens.</title>
        <authorList>
            <person name="Haridas S."/>
            <person name="Albert R."/>
            <person name="Binder M."/>
            <person name="Bloem J."/>
            <person name="Labutti K."/>
            <person name="Salamov A."/>
            <person name="Andreopoulos B."/>
            <person name="Baker S."/>
            <person name="Barry K."/>
            <person name="Bills G."/>
            <person name="Bluhm B."/>
            <person name="Cannon C."/>
            <person name="Castanera R."/>
            <person name="Culley D."/>
            <person name="Daum C."/>
            <person name="Ezra D."/>
            <person name="Gonzalez J."/>
            <person name="Henrissat B."/>
            <person name="Kuo A."/>
            <person name="Liang C."/>
            <person name="Lipzen A."/>
            <person name="Lutzoni F."/>
            <person name="Magnuson J."/>
            <person name="Mondo S."/>
            <person name="Nolan M."/>
            <person name="Ohm R."/>
            <person name="Pangilinan J."/>
            <person name="Park H.-J."/>
            <person name="Ramirez L."/>
            <person name="Alfaro M."/>
            <person name="Sun H."/>
            <person name="Tritt A."/>
            <person name="Yoshinaga Y."/>
            <person name="Zwiers L.-H."/>
            <person name="Turgeon B."/>
            <person name="Goodwin S."/>
            <person name="Spatafora J."/>
            <person name="Crous P."/>
            <person name="Grigoriev I."/>
        </authorList>
    </citation>
    <scope>NUCLEOTIDE SEQUENCE</scope>
    <source>
        <strain evidence="2">CBS 122368</strain>
    </source>
</reference>
<dbReference type="AlphaFoldDB" id="A0A6A6IIR1"/>
<dbReference type="GO" id="GO:0000747">
    <property type="term" value="P:conjugation with cellular fusion"/>
    <property type="evidence" value="ECO:0007669"/>
    <property type="project" value="TreeGrafter"/>
</dbReference>
<feature type="transmembrane region" description="Helical" evidence="1">
    <location>
        <begin position="116"/>
        <end position="137"/>
    </location>
</feature>